<feature type="region of interest" description="Disordered" evidence="4">
    <location>
        <begin position="15"/>
        <end position="71"/>
    </location>
</feature>
<evidence type="ECO:0000313" key="5">
    <source>
        <dbReference type="EMBL" id="KAG2491760.1"/>
    </source>
</evidence>
<dbReference type="InterPro" id="IPR032675">
    <property type="entry name" value="LRR_dom_sf"/>
</dbReference>
<dbReference type="SUPFAM" id="SSF52058">
    <property type="entry name" value="L domain-like"/>
    <property type="match status" value="1"/>
</dbReference>
<dbReference type="GO" id="GO:0005930">
    <property type="term" value="C:axoneme"/>
    <property type="evidence" value="ECO:0007669"/>
    <property type="project" value="UniProtKB-SubCell"/>
</dbReference>
<dbReference type="Gene3D" id="3.80.10.10">
    <property type="entry name" value="Ribonuclease Inhibitor"/>
    <property type="match status" value="2"/>
</dbReference>
<dbReference type="InterPro" id="IPR001611">
    <property type="entry name" value="Leu-rich_rpt"/>
</dbReference>
<comment type="caution">
    <text evidence="5">The sequence shown here is derived from an EMBL/GenBank/DDBJ whole genome shotgun (WGS) entry which is preliminary data.</text>
</comment>
<keyword evidence="3" id="KW-0677">Repeat</keyword>
<evidence type="ECO:0000256" key="4">
    <source>
        <dbReference type="SAM" id="MobiDB-lite"/>
    </source>
</evidence>
<dbReference type="Pfam" id="PF13855">
    <property type="entry name" value="LRR_8"/>
    <property type="match status" value="2"/>
</dbReference>
<dbReference type="InterPro" id="IPR003591">
    <property type="entry name" value="Leu-rich_rpt_typical-subtyp"/>
</dbReference>
<name>A0A835XXM4_9CHLO</name>
<dbReference type="InterPro" id="IPR050216">
    <property type="entry name" value="LRR_domain-containing"/>
</dbReference>
<keyword evidence="2" id="KW-0433">Leucine-rich repeat</keyword>
<feature type="compositionally biased region" description="Low complexity" evidence="4">
    <location>
        <begin position="364"/>
        <end position="381"/>
    </location>
</feature>
<gene>
    <name evidence="5" type="ORF">HYH03_009921</name>
</gene>
<feature type="region of interest" description="Disordered" evidence="4">
    <location>
        <begin position="332"/>
        <end position="399"/>
    </location>
</feature>
<feature type="compositionally biased region" description="Polar residues" evidence="4">
    <location>
        <begin position="23"/>
        <end position="32"/>
    </location>
</feature>
<keyword evidence="6" id="KW-1185">Reference proteome</keyword>
<evidence type="ECO:0000256" key="1">
    <source>
        <dbReference type="ARBA" id="ARBA00004430"/>
    </source>
</evidence>
<evidence type="ECO:0000313" key="6">
    <source>
        <dbReference type="Proteomes" id="UP000612055"/>
    </source>
</evidence>
<dbReference type="SMART" id="SM00369">
    <property type="entry name" value="LRR_TYP"/>
    <property type="match status" value="6"/>
</dbReference>
<feature type="compositionally biased region" description="Low complexity" evidence="4">
    <location>
        <begin position="62"/>
        <end position="71"/>
    </location>
</feature>
<evidence type="ECO:0000256" key="3">
    <source>
        <dbReference type="ARBA" id="ARBA00022737"/>
    </source>
</evidence>
<dbReference type="OrthoDB" id="28578at2759"/>
<dbReference type="EMBL" id="JAEHOE010000050">
    <property type="protein sequence ID" value="KAG2491760.1"/>
    <property type="molecule type" value="Genomic_DNA"/>
</dbReference>
<dbReference type="PANTHER" id="PTHR48051:SF1">
    <property type="entry name" value="RAS SUPPRESSOR PROTEIN 1"/>
    <property type="match status" value="1"/>
</dbReference>
<organism evidence="5 6">
    <name type="scientific">Edaphochlamys debaryana</name>
    <dbReference type="NCBI Taxonomy" id="47281"/>
    <lineage>
        <taxon>Eukaryota</taxon>
        <taxon>Viridiplantae</taxon>
        <taxon>Chlorophyta</taxon>
        <taxon>core chlorophytes</taxon>
        <taxon>Chlorophyceae</taxon>
        <taxon>CS clade</taxon>
        <taxon>Chlamydomonadales</taxon>
        <taxon>Chlamydomonadales incertae sedis</taxon>
        <taxon>Edaphochlamys</taxon>
    </lineage>
</organism>
<dbReference type="AlphaFoldDB" id="A0A835XXM4"/>
<reference evidence="5" key="1">
    <citation type="journal article" date="2020" name="bioRxiv">
        <title>Comparative genomics of Chlamydomonas.</title>
        <authorList>
            <person name="Craig R.J."/>
            <person name="Hasan A.R."/>
            <person name="Ness R.W."/>
            <person name="Keightley P.D."/>
        </authorList>
    </citation>
    <scope>NUCLEOTIDE SEQUENCE</scope>
    <source>
        <strain evidence="5">CCAP 11/70</strain>
    </source>
</reference>
<proteinExistence type="predicted"/>
<evidence type="ECO:0000256" key="2">
    <source>
        <dbReference type="ARBA" id="ARBA00022614"/>
    </source>
</evidence>
<dbReference type="PANTHER" id="PTHR48051">
    <property type="match status" value="1"/>
</dbReference>
<feature type="compositionally biased region" description="Low complexity" evidence="4">
    <location>
        <begin position="334"/>
        <end position="351"/>
    </location>
</feature>
<sequence>MPQFAFASLACCLGAPKRPQPTPTSTSDSLNLGSPHAKSPGAQERNKSRPLPGRLSLDSEEPSSVSDDVPPEALLTARGSALFGSASAQEPTKPKAPRVLWSLPQGPQQRLNVVEGSPVSPDFIAGLSEGIEVDPQLCEAKDFLFRQQHGVRLSLCMVMEHTGLVRHHLRGGDLQCHHHEIWLFLLIHAPANEGSWLWPIGRESDFEDLSTLDLGMIRCTVFKEGVAWLDLSNTQLTAFPKELAAMASLHRLELFGNTISEVPDAIANLRQLHYLSLNSNQIKKVTPRLAELTKLKWLSLNANELTEVPHMPSSVERLSLHMNRIKLLEEPRPTEAAAEAGTDGAAPPAVGGPTGHGKADGSRPAEAADGSAEAGAGASPEGGREEGGAGPGVAGGGEAEVDSDAVDVVLAQPEPSGCSQGGPLARLDKLRVLSLFTNQIEALPREVFSAWTAIDRLSLQRNCLTEVPEEIGLMVNLEHLWLFGNQLTRLPEALGSLPKLSKLWAGNNLLTELPASLGRCSLLTDLYVADNRLRSFPVEHVMAGCRQLVRLQVKNNPELDTASWPEELRKAVVG</sequence>
<dbReference type="Proteomes" id="UP000612055">
    <property type="component" value="Unassembled WGS sequence"/>
</dbReference>
<comment type="subcellular location">
    <subcellularLocation>
        <location evidence="1">Cytoplasm</location>
        <location evidence="1">Cytoskeleton</location>
        <location evidence="1">Cilium axoneme</location>
    </subcellularLocation>
</comment>
<accession>A0A835XXM4</accession>
<feature type="compositionally biased region" description="Gly residues" evidence="4">
    <location>
        <begin position="388"/>
        <end position="398"/>
    </location>
</feature>
<dbReference type="SMART" id="SM00364">
    <property type="entry name" value="LRR_BAC"/>
    <property type="match status" value="4"/>
</dbReference>
<dbReference type="PROSITE" id="PS51450">
    <property type="entry name" value="LRR"/>
    <property type="match status" value="2"/>
</dbReference>
<protein>
    <submittedName>
        <fullName evidence="5">Uncharacterized protein</fullName>
    </submittedName>
</protein>